<dbReference type="Gene3D" id="3.40.720.10">
    <property type="entry name" value="Alkaline Phosphatase, subunit A"/>
    <property type="match status" value="2"/>
</dbReference>
<dbReference type="Proteomes" id="UP000738349">
    <property type="component" value="Unassembled WGS sequence"/>
</dbReference>
<dbReference type="OrthoDB" id="103349at2759"/>
<feature type="domain" description="Sulfatase N-terminal" evidence="2">
    <location>
        <begin position="8"/>
        <end position="75"/>
    </location>
</feature>
<proteinExistence type="inferred from homology"/>
<reference evidence="3" key="1">
    <citation type="journal article" date="2021" name="Nat. Commun.">
        <title>Genetic determinants of endophytism in the Arabidopsis root mycobiome.</title>
        <authorList>
            <person name="Mesny F."/>
            <person name="Miyauchi S."/>
            <person name="Thiergart T."/>
            <person name="Pickel B."/>
            <person name="Atanasova L."/>
            <person name="Karlsson M."/>
            <person name="Huettel B."/>
            <person name="Barry K.W."/>
            <person name="Haridas S."/>
            <person name="Chen C."/>
            <person name="Bauer D."/>
            <person name="Andreopoulos W."/>
            <person name="Pangilinan J."/>
            <person name="LaButti K."/>
            <person name="Riley R."/>
            <person name="Lipzen A."/>
            <person name="Clum A."/>
            <person name="Drula E."/>
            <person name="Henrissat B."/>
            <person name="Kohler A."/>
            <person name="Grigoriev I.V."/>
            <person name="Martin F.M."/>
            <person name="Hacquard S."/>
        </authorList>
    </citation>
    <scope>NUCLEOTIDE SEQUENCE</scope>
    <source>
        <strain evidence="3">MPI-CAGE-AT-0147</strain>
    </source>
</reference>
<feature type="domain" description="Sulfatase N-terminal" evidence="2">
    <location>
        <begin position="81"/>
        <end position="162"/>
    </location>
</feature>
<organism evidence="3 4">
    <name type="scientific">Dactylonectria macrodidyma</name>
    <dbReference type="NCBI Taxonomy" id="307937"/>
    <lineage>
        <taxon>Eukaryota</taxon>
        <taxon>Fungi</taxon>
        <taxon>Dikarya</taxon>
        <taxon>Ascomycota</taxon>
        <taxon>Pezizomycotina</taxon>
        <taxon>Sordariomycetes</taxon>
        <taxon>Hypocreomycetidae</taxon>
        <taxon>Hypocreales</taxon>
        <taxon>Nectriaceae</taxon>
        <taxon>Dactylonectria</taxon>
    </lineage>
</organism>
<dbReference type="Pfam" id="PF00884">
    <property type="entry name" value="Sulfatase"/>
    <property type="match status" value="2"/>
</dbReference>
<dbReference type="EMBL" id="JAGMUV010000042">
    <property type="protein sequence ID" value="KAH7111215.1"/>
    <property type="molecule type" value="Genomic_DNA"/>
</dbReference>
<gene>
    <name evidence="3" type="ORF">EDB81DRAFT_894487</name>
</gene>
<dbReference type="SUPFAM" id="SSF53649">
    <property type="entry name" value="Alkaline phosphatase-like"/>
    <property type="match status" value="2"/>
</dbReference>
<name>A0A9P9I989_9HYPO</name>
<evidence type="ECO:0000256" key="1">
    <source>
        <dbReference type="ARBA" id="ARBA00008779"/>
    </source>
</evidence>
<evidence type="ECO:0000313" key="3">
    <source>
        <dbReference type="EMBL" id="KAH7111215.1"/>
    </source>
</evidence>
<comment type="similarity">
    <text evidence="1">Belongs to the sulfatase family.</text>
</comment>
<dbReference type="InterPro" id="IPR017850">
    <property type="entry name" value="Alkaline_phosphatase_core_sf"/>
</dbReference>
<protein>
    <submittedName>
        <fullName evidence="3">Alkaline-phosphatase-like protein</fullName>
    </submittedName>
</protein>
<dbReference type="PANTHER" id="PTHR42693">
    <property type="entry name" value="ARYLSULFATASE FAMILY MEMBER"/>
    <property type="match status" value="1"/>
</dbReference>
<dbReference type="AlphaFoldDB" id="A0A9P9I989"/>
<evidence type="ECO:0000313" key="4">
    <source>
        <dbReference type="Proteomes" id="UP000738349"/>
    </source>
</evidence>
<dbReference type="InterPro" id="IPR000917">
    <property type="entry name" value="Sulfatase_N"/>
</dbReference>
<keyword evidence="4" id="KW-1185">Reference proteome</keyword>
<evidence type="ECO:0000259" key="2">
    <source>
        <dbReference type="Pfam" id="PF00884"/>
    </source>
</evidence>
<accession>A0A9P9I989</accession>
<sequence>MSRDLSRPNVILALADTLGWGELGCYGGGLLRSAASPRIDKLATKGLPPHNFNVESDCVPTRSALMTGRHPIRTGCRYKLLDHLESLGKDIHDNTVFIFTSDNRLKFHKPYWGTAGPWSGAYHTAMEGSLRMPFIIRWPGLIPEGVTSNEIVHVTDIFTTIIFMTG</sequence>
<comment type="caution">
    <text evidence="3">The sequence shown here is derived from an EMBL/GenBank/DDBJ whole genome shotgun (WGS) entry which is preliminary data.</text>
</comment>
<dbReference type="GO" id="GO:0004065">
    <property type="term" value="F:arylsulfatase activity"/>
    <property type="evidence" value="ECO:0007669"/>
    <property type="project" value="TreeGrafter"/>
</dbReference>
<dbReference type="PANTHER" id="PTHR42693:SF33">
    <property type="entry name" value="ARYLSULFATASE"/>
    <property type="match status" value="1"/>
</dbReference>
<dbReference type="InterPro" id="IPR050738">
    <property type="entry name" value="Sulfatase"/>
</dbReference>